<dbReference type="SMART" id="SM00421">
    <property type="entry name" value="HTH_LUXR"/>
    <property type="match status" value="1"/>
</dbReference>
<dbReference type="InterPro" id="IPR000792">
    <property type="entry name" value="Tscrpt_reg_LuxR_C"/>
</dbReference>
<reference evidence="6 7" key="1">
    <citation type="submission" date="2018-09" db="EMBL/GenBank/DDBJ databases">
        <title>Genomic Encyclopedia of Archaeal and Bacterial Type Strains, Phase II (KMG-II): from individual species to whole genera.</title>
        <authorList>
            <person name="Goeker M."/>
        </authorList>
    </citation>
    <scope>NUCLEOTIDE SEQUENCE [LARGE SCALE GENOMIC DNA]</scope>
    <source>
        <strain evidence="6 7">DSM 27148</strain>
    </source>
</reference>
<dbReference type="GO" id="GO:0003677">
    <property type="term" value="F:DNA binding"/>
    <property type="evidence" value="ECO:0007669"/>
    <property type="project" value="UniProtKB-KW"/>
</dbReference>
<keyword evidence="3" id="KW-0804">Transcription</keyword>
<evidence type="ECO:0000256" key="3">
    <source>
        <dbReference type="ARBA" id="ARBA00023163"/>
    </source>
</evidence>
<dbReference type="InterPro" id="IPR016032">
    <property type="entry name" value="Sig_transdc_resp-reg_C-effctor"/>
</dbReference>
<dbReference type="PROSITE" id="PS00622">
    <property type="entry name" value="HTH_LUXR_1"/>
    <property type="match status" value="1"/>
</dbReference>
<dbReference type="PANTHER" id="PTHR44688:SF16">
    <property type="entry name" value="DNA-BINDING TRANSCRIPTIONAL ACTIVATOR DEVR_DOSR"/>
    <property type="match status" value="1"/>
</dbReference>
<feature type="transmembrane region" description="Helical" evidence="4">
    <location>
        <begin position="267"/>
        <end position="287"/>
    </location>
</feature>
<dbReference type="OrthoDB" id="9807565at2"/>
<keyword evidence="2" id="KW-0238">DNA-binding</keyword>
<accession>A0A419W6D0</accession>
<protein>
    <submittedName>
        <fullName evidence="6">Regulatory LuxR family protein</fullName>
    </submittedName>
</protein>
<proteinExistence type="predicted"/>
<evidence type="ECO:0000256" key="4">
    <source>
        <dbReference type="SAM" id="Phobius"/>
    </source>
</evidence>
<comment type="caution">
    <text evidence="6">The sequence shown here is derived from an EMBL/GenBank/DDBJ whole genome shotgun (WGS) entry which is preliminary data.</text>
</comment>
<keyword evidence="1" id="KW-0805">Transcription regulation</keyword>
<evidence type="ECO:0000313" key="6">
    <source>
        <dbReference type="EMBL" id="RKD91017.1"/>
    </source>
</evidence>
<keyword evidence="4" id="KW-0812">Transmembrane</keyword>
<keyword evidence="7" id="KW-1185">Reference proteome</keyword>
<dbReference type="Pfam" id="PF00196">
    <property type="entry name" value="GerE"/>
    <property type="match status" value="1"/>
</dbReference>
<feature type="domain" description="HTH luxR-type" evidence="5">
    <location>
        <begin position="298"/>
        <end position="363"/>
    </location>
</feature>
<evidence type="ECO:0000256" key="1">
    <source>
        <dbReference type="ARBA" id="ARBA00023015"/>
    </source>
</evidence>
<dbReference type="PROSITE" id="PS50043">
    <property type="entry name" value="HTH_LUXR_2"/>
    <property type="match status" value="1"/>
</dbReference>
<dbReference type="SUPFAM" id="SSF46894">
    <property type="entry name" value="C-terminal effector domain of the bipartite response regulators"/>
    <property type="match status" value="1"/>
</dbReference>
<keyword evidence="4" id="KW-0472">Membrane</keyword>
<dbReference type="AlphaFoldDB" id="A0A419W6D0"/>
<evidence type="ECO:0000259" key="5">
    <source>
        <dbReference type="PROSITE" id="PS50043"/>
    </source>
</evidence>
<evidence type="ECO:0000313" key="7">
    <source>
        <dbReference type="Proteomes" id="UP000283387"/>
    </source>
</evidence>
<sequence length="363" mass="42378">MYSGFAIFRGSRTRFMQKFLFLLPFLLLSIQSVHAYELKGQVKLSEDWQPRVYLASIQSPENLFVASPDFVINEAFVDPDGNFTLSGNDLPEDPRFYRLYFVRNNSLAIEFTNDYQRNFIHLLLDNSTQLMVTDTGGGELFDHVKIEGSEANTILSDFEQSYFQKRIKLNEINTIAKRDFQSQSLNRSIRDFVVKCEDPMVGLFAVYHIDDRETDFLRNANFYFDFQERMKAAYPKALYTAAYDDLLNSLVGYRDLVCEIPKITKPWRTWIIWGQSILIIALLLWIWKLKSRKEVEEKIDYGQLLTEKERKIWESLAAGKTNKEIAADLFIELSTVKTHINNLYKRLGVANRKEAILLFNSQK</sequence>
<dbReference type="CDD" id="cd06170">
    <property type="entry name" value="LuxR_C_like"/>
    <property type="match status" value="1"/>
</dbReference>
<name>A0A419W6D0_9BACT</name>
<dbReference type="EMBL" id="RAPN01000001">
    <property type="protein sequence ID" value="RKD91017.1"/>
    <property type="molecule type" value="Genomic_DNA"/>
</dbReference>
<gene>
    <name evidence="6" type="ORF">BC643_1366</name>
</gene>
<dbReference type="Proteomes" id="UP000283387">
    <property type="component" value="Unassembled WGS sequence"/>
</dbReference>
<keyword evidence="4" id="KW-1133">Transmembrane helix</keyword>
<dbReference type="InterPro" id="IPR036388">
    <property type="entry name" value="WH-like_DNA-bd_sf"/>
</dbReference>
<dbReference type="PRINTS" id="PR00038">
    <property type="entry name" value="HTHLUXR"/>
</dbReference>
<dbReference type="Gene3D" id="1.10.10.10">
    <property type="entry name" value="Winged helix-like DNA-binding domain superfamily/Winged helix DNA-binding domain"/>
    <property type="match status" value="1"/>
</dbReference>
<dbReference type="PANTHER" id="PTHR44688">
    <property type="entry name" value="DNA-BINDING TRANSCRIPTIONAL ACTIVATOR DEVR_DOSR"/>
    <property type="match status" value="1"/>
</dbReference>
<organism evidence="6 7">
    <name type="scientific">Mangrovibacterium diazotrophicum</name>
    <dbReference type="NCBI Taxonomy" id="1261403"/>
    <lineage>
        <taxon>Bacteria</taxon>
        <taxon>Pseudomonadati</taxon>
        <taxon>Bacteroidota</taxon>
        <taxon>Bacteroidia</taxon>
        <taxon>Marinilabiliales</taxon>
        <taxon>Prolixibacteraceae</taxon>
        <taxon>Mangrovibacterium</taxon>
    </lineage>
</organism>
<dbReference type="GO" id="GO:0006355">
    <property type="term" value="P:regulation of DNA-templated transcription"/>
    <property type="evidence" value="ECO:0007669"/>
    <property type="project" value="InterPro"/>
</dbReference>
<evidence type="ECO:0000256" key="2">
    <source>
        <dbReference type="ARBA" id="ARBA00023125"/>
    </source>
</evidence>